<dbReference type="AlphaFoldDB" id="A0A078JAQ8"/>
<gene>
    <name evidence="1" type="primary">BnaCnng41140D</name>
    <name evidence="1" type="ORF">GSBRNA2T00037765001</name>
</gene>
<evidence type="ECO:0000313" key="2">
    <source>
        <dbReference type="Proteomes" id="UP000028999"/>
    </source>
</evidence>
<dbReference type="Gramene" id="CDY62930">
    <property type="protein sequence ID" value="CDY62930"/>
    <property type="gene ID" value="GSBRNA2T00037765001"/>
</dbReference>
<organism evidence="1 2">
    <name type="scientific">Brassica napus</name>
    <name type="common">Rape</name>
    <dbReference type="NCBI Taxonomy" id="3708"/>
    <lineage>
        <taxon>Eukaryota</taxon>
        <taxon>Viridiplantae</taxon>
        <taxon>Streptophyta</taxon>
        <taxon>Embryophyta</taxon>
        <taxon>Tracheophyta</taxon>
        <taxon>Spermatophyta</taxon>
        <taxon>Magnoliopsida</taxon>
        <taxon>eudicotyledons</taxon>
        <taxon>Gunneridae</taxon>
        <taxon>Pentapetalae</taxon>
        <taxon>rosids</taxon>
        <taxon>malvids</taxon>
        <taxon>Brassicales</taxon>
        <taxon>Brassicaceae</taxon>
        <taxon>Brassiceae</taxon>
        <taxon>Brassica</taxon>
    </lineage>
</organism>
<proteinExistence type="predicted"/>
<keyword evidence="2" id="KW-1185">Reference proteome</keyword>
<reference evidence="1 2" key="1">
    <citation type="journal article" date="2014" name="Science">
        <title>Plant genetics. Early allopolyploid evolution in the post-Neolithic Brassica napus oilseed genome.</title>
        <authorList>
            <person name="Chalhoub B."/>
            <person name="Denoeud F."/>
            <person name="Liu S."/>
            <person name="Parkin I.A."/>
            <person name="Tang H."/>
            <person name="Wang X."/>
            <person name="Chiquet J."/>
            <person name="Belcram H."/>
            <person name="Tong C."/>
            <person name="Samans B."/>
            <person name="Correa M."/>
            <person name="Da Silva C."/>
            <person name="Just J."/>
            <person name="Falentin C."/>
            <person name="Koh C.S."/>
            <person name="Le Clainche I."/>
            <person name="Bernard M."/>
            <person name="Bento P."/>
            <person name="Noel B."/>
            <person name="Labadie K."/>
            <person name="Alberti A."/>
            <person name="Charles M."/>
            <person name="Arnaud D."/>
            <person name="Guo H."/>
            <person name="Daviaud C."/>
            <person name="Alamery S."/>
            <person name="Jabbari K."/>
            <person name="Zhao M."/>
            <person name="Edger P.P."/>
            <person name="Chelaifa H."/>
            <person name="Tack D."/>
            <person name="Lassalle G."/>
            <person name="Mestiri I."/>
            <person name="Schnel N."/>
            <person name="Le Paslier M.C."/>
            <person name="Fan G."/>
            <person name="Renault V."/>
            <person name="Bayer P.E."/>
            <person name="Golicz A.A."/>
            <person name="Manoli S."/>
            <person name="Lee T.H."/>
            <person name="Thi V.H."/>
            <person name="Chalabi S."/>
            <person name="Hu Q."/>
            <person name="Fan C."/>
            <person name="Tollenaere R."/>
            <person name="Lu Y."/>
            <person name="Battail C."/>
            <person name="Shen J."/>
            <person name="Sidebottom C.H."/>
            <person name="Wang X."/>
            <person name="Canaguier A."/>
            <person name="Chauveau A."/>
            <person name="Berard A."/>
            <person name="Deniot G."/>
            <person name="Guan M."/>
            <person name="Liu Z."/>
            <person name="Sun F."/>
            <person name="Lim Y.P."/>
            <person name="Lyons E."/>
            <person name="Town C.D."/>
            <person name="Bancroft I."/>
            <person name="Wang X."/>
            <person name="Meng J."/>
            <person name="Ma J."/>
            <person name="Pires J.C."/>
            <person name="King G.J."/>
            <person name="Brunel D."/>
            <person name="Delourme R."/>
            <person name="Renard M."/>
            <person name="Aury J.M."/>
            <person name="Adams K.L."/>
            <person name="Batley J."/>
            <person name="Snowdon R.J."/>
            <person name="Tost J."/>
            <person name="Edwards D."/>
            <person name="Zhou Y."/>
            <person name="Hua W."/>
            <person name="Sharpe A.G."/>
            <person name="Paterson A.H."/>
            <person name="Guan C."/>
            <person name="Wincker P."/>
        </authorList>
    </citation>
    <scope>NUCLEOTIDE SEQUENCE [LARGE SCALE GENOMIC DNA]</scope>
    <source>
        <strain evidence="2">cv. Darmor-bzh</strain>
    </source>
</reference>
<dbReference type="Proteomes" id="UP000028999">
    <property type="component" value="Unassembled WGS sequence"/>
</dbReference>
<name>A0A078JAQ8_BRANA</name>
<accession>A0A078JAQ8</accession>
<dbReference type="PaxDb" id="3708-A0A078JAQ8"/>
<dbReference type="EMBL" id="LK034219">
    <property type="protein sequence ID" value="CDY62930.1"/>
    <property type="molecule type" value="Genomic_DNA"/>
</dbReference>
<sequence length="108" mass="12173">MRRGIDTCEHSFSYNHLIGSGGLQSQRFCSPTSNLGAIPTPSESDCIDYWKSETLRKAANSWPMCLMAGRHAPRSTMIQSSVNAHWLNTFRLNITDSVNPIRLELFLE</sequence>
<evidence type="ECO:0000313" key="1">
    <source>
        <dbReference type="EMBL" id="CDY62930.1"/>
    </source>
</evidence>
<protein>
    <submittedName>
        <fullName evidence="1">BnaCnng41140D protein</fullName>
    </submittedName>
</protein>